<dbReference type="FunFam" id="3.20.20.10:FF:000003">
    <property type="entry name" value="Diaminopimelate decarboxylase"/>
    <property type="match status" value="1"/>
</dbReference>
<evidence type="ECO:0000256" key="14">
    <source>
        <dbReference type="RuleBase" id="RU003738"/>
    </source>
</evidence>
<dbReference type="InterPro" id="IPR000183">
    <property type="entry name" value="Orn/DAP/Arg_de-COase"/>
</dbReference>
<feature type="binding site" evidence="12">
    <location>
        <position position="315"/>
    </location>
    <ligand>
        <name>substrate</name>
    </ligand>
</feature>
<evidence type="ECO:0000256" key="2">
    <source>
        <dbReference type="ARBA" id="ARBA00022605"/>
    </source>
</evidence>
<dbReference type="PANTHER" id="PTHR43727:SF2">
    <property type="entry name" value="GROUP IV DECARBOXYLASE"/>
    <property type="match status" value="1"/>
</dbReference>
<comment type="catalytic activity">
    <reaction evidence="7 12 14">
        <text>meso-2,6-diaminopimelate + H(+) = L-lysine + CO2</text>
        <dbReference type="Rhea" id="RHEA:15101"/>
        <dbReference type="ChEBI" id="CHEBI:15378"/>
        <dbReference type="ChEBI" id="CHEBI:16526"/>
        <dbReference type="ChEBI" id="CHEBI:32551"/>
        <dbReference type="ChEBI" id="CHEBI:57791"/>
        <dbReference type="EC" id="4.1.1.20"/>
    </reaction>
</comment>
<evidence type="ECO:0000256" key="7">
    <source>
        <dbReference type="ARBA" id="ARBA00050464"/>
    </source>
</evidence>
<protein>
    <recommendedName>
        <fullName evidence="11 12">Diaminopimelate decarboxylase</fullName>
        <shortName evidence="12">DAP decarboxylase</shortName>
        <shortName evidence="12">DAPDC</shortName>
        <ecNumber evidence="10 12">4.1.1.20</ecNumber>
    </recommendedName>
</protein>
<dbReference type="CDD" id="cd06828">
    <property type="entry name" value="PLPDE_III_DapDC"/>
    <property type="match status" value="1"/>
</dbReference>
<dbReference type="AlphaFoldDB" id="A0A833PFV4"/>
<dbReference type="InterPro" id="IPR022644">
    <property type="entry name" value="De-COase2_N"/>
</dbReference>
<dbReference type="PROSITE" id="PS00878">
    <property type="entry name" value="ODR_DC_2_1"/>
    <property type="match status" value="1"/>
</dbReference>
<dbReference type="InterPro" id="IPR002986">
    <property type="entry name" value="DAP_deCOOHase_LysA"/>
</dbReference>
<dbReference type="Pfam" id="PF00278">
    <property type="entry name" value="Orn_DAP_Arg_deC"/>
    <property type="match status" value="1"/>
</dbReference>
<dbReference type="EC" id="4.1.1.20" evidence="10 12"/>
<dbReference type="EMBL" id="WNDP01000054">
    <property type="protein sequence ID" value="KAF1024743.1"/>
    <property type="molecule type" value="Genomic_DNA"/>
</dbReference>
<comment type="function">
    <text evidence="12">Specifically catalyzes the decarboxylation of meso-diaminopimelate (meso-DAP) to L-lysine.</text>
</comment>
<feature type="binding site" evidence="12">
    <location>
        <position position="275"/>
    </location>
    <ligand>
        <name>substrate</name>
    </ligand>
</feature>
<evidence type="ECO:0000313" key="17">
    <source>
        <dbReference type="EMBL" id="KAF1024743.1"/>
    </source>
</evidence>
<dbReference type="InterPro" id="IPR022643">
    <property type="entry name" value="De-COase2_C"/>
</dbReference>
<comment type="pathway">
    <text evidence="8 12 14">Amino-acid biosynthesis; L-lysine biosynthesis via DAP pathway; L-lysine from DL-2,6-diaminopimelate: step 1/1.</text>
</comment>
<evidence type="ECO:0000256" key="1">
    <source>
        <dbReference type="ARBA" id="ARBA00001933"/>
    </source>
</evidence>
<dbReference type="PANTHER" id="PTHR43727">
    <property type="entry name" value="DIAMINOPIMELATE DECARBOXYLASE"/>
    <property type="match status" value="1"/>
</dbReference>
<evidence type="ECO:0000259" key="16">
    <source>
        <dbReference type="Pfam" id="PF02784"/>
    </source>
</evidence>
<dbReference type="SUPFAM" id="SSF50621">
    <property type="entry name" value="Alanine racemase C-terminal domain-like"/>
    <property type="match status" value="1"/>
</dbReference>
<evidence type="ECO:0000256" key="11">
    <source>
        <dbReference type="ARBA" id="ARBA00074972"/>
    </source>
</evidence>
<evidence type="ECO:0000256" key="10">
    <source>
        <dbReference type="ARBA" id="ARBA00066427"/>
    </source>
</evidence>
<feature type="binding site" evidence="12">
    <location>
        <position position="238"/>
    </location>
    <ligand>
        <name>pyridoxal 5'-phosphate</name>
        <dbReference type="ChEBI" id="CHEBI:597326"/>
    </ligand>
</feature>
<evidence type="ECO:0000259" key="15">
    <source>
        <dbReference type="Pfam" id="PF00278"/>
    </source>
</evidence>
<dbReference type="GO" id="GO:0008836">
    <property type="term" value="F:diaminopimelate decarboxylase activity"/>
    <property type="evidence" value="ECO:0007669"/>
    <property type="project" value="UniProtKB-UniRule"/>
</dbReference>
<dbReference type="PROSITE" id="PS00879">
    <property type="entry name" value="ODR_DC_2_2"/>
    <property type="match status" value="1"/>
</dbReference>
<feature type="binding site" evidence="12">
    <location>
        <position position="370"/>
    </location>
    <ligand>
        <name>pyridoxal 5'-phosphate</name>
        <dbReference type="ChEBI" id="CHEBI:597326"/>
    </ligand>
</feature>
<feature type="binding site" evidence="12">
    <location>
        <position position="343"/>
    </location>
    <ligand>
        <name>substrate</name>
    </ligand>
</feature>
<evidence type="ECO:0000256" key="6">
    <source>
        <dbReference type="ARBA" id="ARBA00023239"/>
    </source>
</evidence>
<dbReference type="GO" id="GO:0030170">
    <property type="term" value="F:pyridoxal phosphate binding"/>
    <property type="evidence" value="ECO:0007669"/>
    <property type="project" value="UniProtKB-UniRule"/>
</dbReference>
<evidence type="ECO:0000256" key="13">
    <source>
        <dbReference type="PIRSR" id="PIRSR600183-50"/>
    </source>
</evidence>
<comment type="caution">
    <text evidence="17">The sequence shown here is derived from an EMBL/GenBank/DDBJ whole genome shotgun (WGS) entry which is preliminary data.</text>
</comment>
<keyword evidence="3 12" id="KW-0210">Decarboxylase</keyword>
<evidence type="ECO:0000256" key="12">
    <source>
        <dbReference type="HAMAP-Rule" id="MF_02120"/>
    </source>
</evidence>
<dbReference type="InterPro" id="IPR029066">
    <property type="entry name" value="PLP-binding_barrel"/>
</dbReference>
<evidence type="ECO:0000256" key="5">
    <source>
        <dbReference type="ARBA" id="ARBA00023154"/>
    </source>
</evidence>
<feature type="modified residue" description="N6-(pyridoxal phosphate)lysine" evidence="12 13">
    <location>
        <position position="59"/>
    </location>
</feature>
<keyword evidence="5 12" id="KW-0457">Lysine biosynthesis</keyword>
<feature type="domain" description="Orn/DAP/Arg decarboxylase 2 C-terminal" evidence="15">
    <location>
        <begin position="29"/>
        <end position="368"/>
    </location>
</feature>
<feature type="binding site" evidence="12">
    <location>
        <position position="311"/>
    </location>
    <ligand>
        <name>substrate</name>
    </ligand>
</feature>
<feature type="active site" description="Proton donor" evidence="13">
    <location>
        <position position="342"/>
    </location>
</feature>
<dbReference type="HAMAP" id="MF_02120">
    <property type="entry name" value="LysA"/>
    <property type="match status" value="1"/>
</dbReference>
<evidence type="ECO:0000256" key="8">
    <source>
        <dbReference type="ARBA" id="ARBA00060643"/>
    </source>
</evidence>
<gene>
    <name evidence="17" type="primary">lysA_1</name>
    <name evidence="12" type="synonym">lysA</name>
    <name evidence="17" type="ORF">GAK29_02396</name>
</gene>
<dbReference type="Proteomes" id="UP000490535">
    <property type="component" value="Unassembled WGS sequence"/>
</dbReference>
<comment type="cofactor">
    <cofactor evidence="1 12 13 14">
        <name>pyridoxal 5'-phosphate</name>
        <dbReference type="ChEBI" id="CHEBI:597326"/>
    </cofactor>
</comment>
<dbReference type="Pfam" id="PF02784">
    <property type="entry name" value="Orn_Arg_deC_N"/>
    <property type="match status" value="1"/>
</dbReference>
<dbReference type="Gene3D" id="2.40.37.10">
    <property type="entry name" value="Lyase, Ornithine Decarboxylase, Chain A, domain 1"/>
    <property type="match status" value="1"/>
</dbReference>
<dbReference type="PRINTS" id="PR01181">
    <property type="entry name" value="DAPDCRBXLASE"/>
</dbReference>
<evidence type="ECO:0000256" key="9">
    <source>
        <dbReference type="ARBA" id="ARBA00060983"/>
    </source>
</evidence>
<proteinExistence type="inferred from homology"/>
<dbReference type="GO" id="GO:0009089">
    <property type="term" value="P:lysine biosynthetic process via diaminopimelate"/>
    <property type="evidence" value="ECO:0007669"/>
    <property type="project" value="UniProtKB-UniRule"/>
</dbReference>
<dbReference type="SUPFAM" id="SSF51419">
    <property type="entry name" value="PLP-binding barrel"/>
    <property type="match status" value="1"/>
</dbReference>
<evidence type="ECO:0000256" key="4">
    <source>
        <dbReference type="ARBA" id="ARBA00022898"/>
    </source>
</evidence>
<dbReference type="FunFam" id="2.40.37.10:FF:000003">
    <property type="entry name" value="Diaminopimelate decarboxylase"/>
    <property type="match status" value="1"/>
</dbReference>
<comment type="similarity">
    <text evidence="9 12">Belongs to the Orn/Lys/Arg decarboxylase class-II family. LysA subfamily.</text>
</comment>
<evidence type="ECO:0000313" key="18">
    <source>
        <dbReference type="Proteomes" id="UP000490535"/>
    </source>
</evidence>
<dbReference type="PRINTS" id="PR01179">
    <property type="entry name" value="ODADCRBXLASE"/>
</dbReference>
<dbReference type="InterPro" id="IPR022653">
    <property type="entry name" value="De-COase2_pyr-phos_BS"/>
</dbReference>
<dbReference type="Gene3D" id="3.20.20.10">
    <property type="entry name" value="Alanine racemase"/>
    <property type="match status" value="1"/>
</dbReference>
<feature type="binding site" evidence="12">
    <location>
        <begin position="272"/>
        <end position="275"/>
    </location>
    <ligand>
        <name>pyridoxal 5'-phosphate</name>
        <dbReference type="ChEBI" id="CHEBI:597326"/>
    </ligand>
</feature>
<feature type="domain" description="Orn/DAP/Arg decarboxylase 2 N-terminal" evidence="16">
    <location>
        <begin position="34"/>
        <end position="279"/>
    </location>
</feature>
<accession>A0A833PFV4</accession>
<keyword evidence="4 12" id="KW-0663">Pyridoxal phosphate</keyword>
<keyword evidence="2 12" id="KW-0028">Amino-acid biosynthesis</keyword>
<dbReference type="NCBIfam" id="TIGR01048">
    <property type="entry name" value="lysA"/>
    <property type="match status" value="1"/>
</dbReference>
<comment type="subunit">
    <text evidence="12">Homodimer.</text>
</comment>
<keyword evidence="6 12" id="KW-0456">Lyase</keyword>
<dbReference type="InterPro" id="IPR009006">
    <property type="entry name" value="Ala_racemase/Decarboxylase_C"/>
</dbReference>
<organism evidence="17 18">
    <name type="scientific">Acinetobacter bereziniae</name>
    <name type="common">Acinetobacter genomosp. 10</name>
    <dbReference type="NCBI Taxonomy" id="106648"/>
    <lineage>
        <taxon>Bacteria</taxon>
        <taxon>Pseudomonadati</taxon>
        <taxon>Pseudomonadota</taxon>
        <taxon>Gammaproteobacteria</taxon>
        <taxon>Moraxellales</taxon>
        <taxon>Moraxellaceae</taxon>
        <taxon>Acinetobacter</taxon>
    </lineage>
</organism>
<reference evidence="18" key="1">
    <citation type="journal article" date="2020" name="MBio">
        <title>Horizontal gene transfer to a defensive symbiont with a reduced genome amongst a multipartite beetle microbiome.</title>
        <authorList>
            <person name="Waterworth S.C."/>
            <person name="Florez L.V."/>
            <person name="Rees E.R."/>
            <person name="Hertweck C."/>
            <person name="Kaltenpoth M."/>
            <person name="Kwan J.C."/>
        </authorList>
    </citation>
    <scope>NUCLEOTIDE SEQUENCE [LARGE SCALE GENOMIC DNA]</scope>
</reference>
<sequence length="414" mass="45318">MSFSRINGVLHAEQCSLDQLAQQYGTPLYVYSKATFEKHYLDMDKAFNFIDHQICFAVKSNSNLAVLNVLAKLGSGFDIVTGGELARVLAAGGEPSKIVFSGLGKQEADIEKVLEVGIACFNVESHAELDRIQKVAAGLGKKAPISLRVNPDVDAKTHPYISTGLKENKFGIPSDVVFETYQYAASLPNLDVVGIDCHIGSQLTETQPFVDALDRIIMMIEQLKALGIELKHIDIGGGLGVTYKDETPPTAAEYAESMRPALEKLGLKVFMEPGRSISANAGVLLTKVDLLKPTQHRNFAIIDAAMNDLIRPSLYQAWMDIQAVSPRTDVETKTWDIVGAICETGDFLGKSRELSLKENDHLAVLGAGAYGFVMSSNYNSRGRAAEVMVDGEQSHVIRERETIESLWENERLLP</sequence>
<evidence type="ECO:0000256" key="3">
    <source>
        <dbReference type="ARBA" id="ARBA00022793"/>
    </source>
</evidence>
<dbReference type="UniPathway" id="UPA00034">
    <property type="reaction ID" value="UER00027"/>
</dbReference>
<dbReference type="InterPro" id="IPR022657">
    <property type="entry name" value="De-COase2_CS"/>
</dbReference>
<name>A0A833PFV4_ACIBZ</name>
<feature type="binding site" evidence="12">
    <location>
        <position position="370"/>
    </location>
    <ligand>
        <name>substrate</name>
    </ligand>
</feature>